<dbReference type="AlphaFoldDB" id="A0A239J263"/>
<evidence type="ECO:0000313" key="12">
    <source>
        <dbReference type="Proteomes" id="UP000198426"/>
    </source>
</evidence>
<accession>A0A239J263</accession>
<keyword evidence="5 9" id="KW-0812">Transmembrane</keyword>
<evidence type="ECO:0000259" key="10">
    <source>
        <dbReference type="Pfam" id="PF04290"/>
    </source>
</evidence>
<dbReference type="GO" id="GO:0022857">
    <property type="term" value="F:transmembrane transporter activity"/>
    <property type="evidence" value="ECO:0007669"/>
    <property type="project" value="UniProtKB-UniRule"/>
</dbReference>
<dbReference type="PANTHER" id="PTHR35011">
    <property type="entry name" value="2,3-DIKETO-L-GULONATE TRAP TRANSPORTER SMALL PERMEASE PROTEIN YIAM"/>
    <property type="match status" value="1"/>
</dbReference>
<dbReference type="RefSeq" id="WP_176442878.1">
    <property type="nucleotide sequence ID" value="NZ_FZOY01000005.1"/>
</dbReference>
<name>A0A239J263_9RHOB</name>
<dbReference type="Proteomes" id="UP000198426">
    <property type="component" value="Unassembled WGS sequence"/>
</dbReference>
<evidence type="ECO:0000256" key="9">
    <source>
        <dbReference type="RuleBase" id="RU369079"/>
    </source>
</evidence>
<comment type="similarity">
    <text evidence="8 9">Belongs to the TRAP transporter small permease family.</text>
</comment>
<comment type="function">
    <text evidence="9">Part of the tripartite ATP-independent periplasmic (TRAP) transport system.</text>
</comment>
<reference evidence="11 12" key="1">
    <citation type="submission" date="2017-06" db="EMBL/GenBank/DDBJ databases">
        <authorList>
            <person name="Kim H.J."/>
            <person name="Triplett B.A."/>
        </authorList>
    </citation>
    <scope>NUCLEOTIDE SEQUENCE [LARGE SCALE GENOMIC DNA]</scope>
    <source>
        <strain evidence="11 12">DSM 29339</strain>
    </source>
</reference>
<feature type="domain" description="Tripartite ATP-independent periplasmic transporters DctQ component" evidence="10">
    <location>
        <begin position="27"/>
        <end position="156"/>
    </location>
</feature>
<evidence type="ECO:0000256" key="7">
    <source>
        <dbReference type="ARBA" id="ARBA00023136"/>
    </source>
</evidence>
<evidence type="ECO:0000256" key="3">
    <source>
        <dbReference type="ARBA" id="ARBA00022475"/>
    </source>
</evidence>
<gene>
    <name evidence="11" type="ORF">SAMN05421757_10565</name>
</gene>
<keyword evidence="4 9" id="KW-0997">Cell inner membrane</keyword>
<dbReference type="GO" id="GO:0005886">
    <property type="term" value="C:plasma membrane"/>
    <property type="evidence" value="ECO:0007669"/>
    <property type="project" value="UniProtKB-SubCell"/>
</dbReference>
<proteinExistence type="inferred from homology"/>
<dbReference type="Pfam" id="PF04290">
    <property type="entry name" value="DctQ"/>
    <property type="match status" value="1"/>
</dbReference>
<keyword evidence="12" id="KW-1185">Reference proteome</keyword>
<dbReference type="InterPro" id="IPR007387">
    <property type="entry name" value="TRAP_DctQ"/>
</dbReference>
<feature type="transmembrane region" description="Helical" evidence="9">
    <location>
        <begin position="131"/>
        <end position="152"/>
    </location>
</feature>
<dbReference type="GO" id="GO:0015740">
    <property type="term" value="P:C4-dicarboxylate transport"/>
    <property type="evidence" value="ECO:0007669"/>
    <property type="project" value="TreeGrafter"/>
</dbReference>
<feature type="transmembrane region" description="Helical" evidence="9">
    <location>
        <begin position="12"/>
        <end position="31"/>
    </location>
</feature>
<keyword evidence="3" id="KW-1003">Cell membrane</keyword>
<evidence type="ECO:0000256" key="6">
    <source>
        <dbReference type="ARBA" id="ARBA00022989"/>
    </source>
</evidence>
<evidence type="ECO:0000256" key="4">
    <source>
        <dbReference type="ARBA" id="ARBA00022519"/>
    </source>
</evidence>
<organism evidence="11 12">
    <name type="scientific">Tropicimonas sediminicola</name>
    <dbReference type="NCBI Taxonomy" id="1031541"/>
    <lineage>
        <taxon>Bacteria</taxon>
        <taxon>Pseudomonadati</taxon>
        <taxon>Pseudomonadota</taxon>
        <taxon>Alphaproteobacteria</taxon>
        <taxon>Rhodobacterales</taxon>
        <taxon>Roseobacteraceae</taxon>
        <taxon>Tropicimonas</taxon>
    </lineage>
</organism>
<dbReference type="PANTHER" id="PTHR35011:SF2">
    <property type="entry name" value="2,3-DIKETO-L-GULONATE TRAP TRANSPORTER SMALL PERMEASE PROTEIN YIAM"/>
    <property type="match status" value="1"/>
</dbReference>
<keyword evidence="2 9" id="KW-0813">Transport</keyword>
<evidence type="ECO:0000256" key="5">
    <source>
        <dbReference type="ARBA" id="ARBA00022692"/>
    </source>
</evidence>
<keyword evidence="6 9" id="KW-1133">Transmembrane helix</keyword>
<keyword evidence="7 9" id="KW-0472">Membrane</keyword>
<protein>
    <recommendedName>
        <fullName evidence="9">TRAP transporter small permease protein</fullName>
    </recommendedName>
</protein>
<dbReference type="InterPro" id="IPR055348">
    <property type="entry name" value="DctQ"/>
</dbReference>
<comment type="subunit">
    <text evidence="9">The complex comprises the extracytoplasmic solute receptor protein and the two transmembrane proteins.</text>
</comment>
<evidence type="ECO:0000256" key="1">
    <source>
        <dbReference type="ARBA" id="ARBA00004429"/>
    </source>
</evidence>
<evidence type="ECO:0000256" key="2">
    <source>
        <dbReference type="ARBA" id="ARBA00022448"/>
    </source>
</evidence>
<sequence length="166" mass="18754">MKTIGRALELSCMALRVIIGVLVGLLTIPVGMQVISRYTGIIPVYLWTEELATFIFVWIVMLGSMLAVWDRTHFDVHVLPEATSPLGRLLQQGFVHVMVSAFAILFIWYGIGYTEFGSIQHSVMLRMNMALTYVTVPVAGVGWALFSLYHLSEEVRIYRDSRRTAQ</sequence>
<feature type="transmembrane region" description="Helical" evidence="9">
    <location>
        <begin position="89"/>
        <end position="111"/>
    </location>
</feature>
<evidence type="ECO:0000313" key="11">
    <source>
        <dbReference type="EMBL" id="SNS99900.1"/>
    </source>
</evidence>
<feature type="transmembrane region" description="Helical" evidence="9">
    <location>
        <begin position="51"/>
        <end position="69"/>
    </location>
</feature>
<dbReference type="EMBL" id="FZOY01000005">
    <property type="protein sequence ID" value="SNS99900.1"/>
    <property type="molecule type" value="Genomic_DNA"/>
</dbReference>
<comment type="subcellular location">
    <subcellularLocation>
        <location evidence="1 9">Cell inner membrane</location>
        <topology evidence="1 9">Multi-pass membrane protein</topology>
    </subcellularLocation>
</comment>
<evidence type="ECO:0000256" key="8">
    <source>
        <dbReference type="ARBA" id="ARBA00038436"/>
    </source>
</evidence>